<dbReference type="EMBL" id="GBRH01228287">
    <property type="protein sequence ID" value="JAD69608.1"/>
    <property type="molecule type" value="Transcribed_RNA"/>
</dbReference>
<keyword evidence="1" id="KW-0812">Transmembrane</keyword>
<organism evidence="2">
    <name type="scientific">Arundo donax</name>
    <name type="common">Giant reed</name>
    <name type="synonym">Donax arundinaceus</name>
    <dbReference type="NCBI Taxonomy" id="35708"/>
    <lineage>
        <taxon>Eukaryota</taxon>
        <taxon>Viridiplantae</taxon>
        <taxon>Streptophyta</taxon>
        <taxon>Embryophyta</taxon>
        <taxon>Tracheophyta</taxon>
        <taxon>Spermatophyta</taxon>
        <taxon>Magnoliopsida</taxon>
        <taxon>Liliopsida</taxon>
        <taxon>Poales</taxon>
        <taxon>Poaceae</taxon>
        <taxon>PACMAD clade</taxon>
        <taxon>Arundinoideae</taxon>
        <taxon>Arundineae</taxon>
        <taxon>Arundo</taxon>
    </lineage>
</organism>
<sequence length="32" mass="3747">MSKVLFSSSSFCGVTFIYFLVRTSFNYSFIHM</sequence>
<dbReference type="AlphaFoldDB" id="A0A0A9C5B2"/>
<proteinExistence type="predicted"/>
<feature type="transmembrane region" description="Helical" evidence="1">
    <location>
        <begin position="6"/>
        <end position="25"/>
    </location>
</feature>
<accession>A0A0A9C5B2</accession>
<evidence type="ECO:0000313" key="2">
    <source>
        <dbReference type="EMBL" id="JAD69608.1"/>
    </source>
</evidence>
<name>A0A0A9C5B2_ARUDO</name>
<evidence type="ECO:0000256" key="1">
    <source>
        <dbReference type="SAM" id="Phobius"/>
    </source>
</evidence>
<protein>
    <submittedName>
        <fullName evidence="2">Uncharacterized protein</fullName>
    </submittedName>
</protein>
<keyword evidence="1" id="KW-0472">Membrane</keyword>
<reference evidence="2" key="2">
    <citation type="journal article" date="2015" name="Data Brief">
        <title>Shoot transcriptome of the giant reed, Arundo donax.</title>
        <authorList>
            <person name="Barrero R.A."/>
            <person name="Guerrero F.D."/>
            <person name="Moolhuijzen P."/>
            <person name="Goolsby J.A."/>
            <person name="Tidwell J."/>
            <person name="Bellgard S.E."/>
            <person name="Bellgard M.I."/>
        </authorList>
    </citation>
    <scope>NUCLEOTIDE SEQUENCE</scope>
    <source>
        <tissue evidence="2">Shoot tissue taken approximately 20 cm above the soil surface</tissue>
    </source>
</reference>
<reference evidence="2" key="1">
    <citation type="submission" date="2014-09" db="EMBL/GenBank/DDBJ databases">
        <authorList>
            <person name="Magalhaes I.L.F."/>
            <person name="Oliveira U."/>
            <person name="Santos F.R."/>
            <person name="Vidigal T.H.D.A."/>
            <person name="Brescovit A.D."/>
            <person name="Santos A.J."/>
        </authorList>
    </citation>
    <scope>NUCLEOTIDE SEQUENCE</scope>
    <source>
        <tissue evidence="2">Shoot tissue taken approximately 20 cm above the soil surface</tissue>
    </source>
</reference>
<keyword evidence="1" id="KW-1133">Transmembrane helix</keyword>